<keyword evidence="3" id="KW-1185">Reference proteome</keyword>
<dbReference type="AlphaFoldDB" id="A0A8H5BHH4"/>
<dbReference type="Gene3D" id="3.40.50.1820">
    <property type="entry name" value="alpha/beta hydrolase"/>
    <property type="match status" value="1"/>
</dbReference>
<dbReference type="SUPFAM" id="SSF53474">
    <property type="entry name" value="alpha/beta-Hydrolases"/>
    <property type="match status" value="1"/>
</dbReference>
<dbReference type="PANTHER" id="PTHR43798:SF33">
    <property type="entry name" value="HYDROLASE, PUTATIVE (AFU_ORTHOLOGUE AFUA_2G14860)-RELATED"/>
    <property type="match status" value="1"/>
</dbReference>
<evidence type="ECO:0000259" key="1">
    <source>
        <dbReference type="Pfam" id="PF12697"/>
    </source>
</evidence>
<dbReference type="InterPro" id="IPR029058">
    <property type="entry name" value="AB_hydrolase_fold"/>
</dbReference>
<reference evidence="2 3" key="1">
    <citation type="journal article" date="2020" name="ISME J.">
        <title>Uncovering the hidden diversity of litter-decomposition mechanisms in mushroom-forming fungi.</title>
        <authorList>
            <person name="Floudas D."/>
            <person name="Bentzer J."/>
            <person name="Ahren D."/>
            <person name="Johansson T."/>
            <person name="Persson P."/>
            <person name="Tunlid A."/>
        </authorList>
    </citation>
    <scope>NUCLEOTIDE SEQUENCE [LARGE SCALE GENOMIC DNA]</scope>
    <source>
        <strain evidence="2 3">CBS 175.51</strain>
    </source>
</reference>
<evidence type="ECO:0000313" key="2">
    <source>
        <dbReference type="EMBL" id="KAF5322966.1"/>
    </source>
</evidence>
<gene>
    <name evidence="2" type="ORF">D9611_009328</name>
</gene>
<dbReference type="PANTHER" id="PTHR43798">
    <property type="entry name" value="MONOACYLGLYCEROL LIPASE"/>
    <property type="match status" value="1"/>
</dbReference>
<name>A0A8H5BHH4_9AGAR</name>
<comment type="caution">
    <text evidence="2">The sequence shown here is derived from an EMBL/GenBank/DDBJ whole genome shotgun (WGS) entry which is preliminary data.</text>
</comment>
<dbReference type="Pfam" id="PF12697">
    <property type="entry name" value="Abhydrolase_6"/>
    <property type="match status" value="1"/>
</dbReference>
<dbReference type="EMBL" id="JAACJK010000167">
    <property type="protein sequence ID" value="KAF5322966.1"/>
    <property type="molecule type" value="Genomic_DNA"/>
</dbReference>
<accession>A0A8H5BHH4</accession>
<protein>
    <recommendedName>
        <fullName evidence="1">AB hydrolase-1 domain-containing protein</fullName>
    </recommendedName>
</protein>
<evidence type="ECO:0000313" key="3">
    <source>
        <dbReference type="Proteomes" id="UP000541558"/>
    </source>
</evidence>
<dbReference type="Proteomes" id="UP000541558">
    <property type="component" value="Unassembled WGS sequence"/>
</dbReference>
<dbReference type="InterPro" id="IPR000073">
    <property type="entry name" value="AB_hydrolase_1"/>
</dbReference>
<dbReference type="OrthoDB" id="94039at2759"/>
<dbReference type="InterPro" id="IPR050266">
    <property type="entry name" value="AB_hydrolase_sf"/>
</dbReference>
<organism evidence="2 3">
    <name type="scientific">Ephemerocybe angulata</name>
    <dbReference type="NCBI Taxonomy" id="980116"/>
    <lineage>
        <taxon>Eukaryota</taxon>
        <taxon>Fungi</taxon>
        <taxon>Dikarya</taxon>
        <taxon>Basidiomycota</taxon>
        <taxon>Agaricomycotina</taxon>
        <taxon>Agaricomycetes</taxon>
        <taxon>Agaricomycetidae</taxon>
        <taxon>Agaricales</taxon>
        <taxon>Agaricineae</taxon>
        <taxon>Psathyrellaceae</taxon>
        <taxon>Ephemerocybe</taxon>
    </lineage>
</organism>
<feature type="domain" description="AB hydrolase-1" evidence="1">
    <location>
        <begin position="38"/>
        <end position="317"/>
    </location>
</feature>
<dbReference type="GO" id="GO:0016020">
    <property type="term" value="C:membrane"/>
    <property type="evidence" value="ECO:0007669"/>
    <property type="project" value="TreeGrafter"/>
</dbReference>
<proteinExistence type="predicted"/>
<sequence>MKETYTFDPRPNYPLRLTATRYSDTANPHLHNPDALTLIFAHGTGFHKEQWEPTIAELAQRVGGGVKVKVREYWSVEAPNHGDSAALNEDVLKLGYTPVFGWEEYARSLHLFLSGHGTGIPTDFSQHKLVGIGHSMGAVSLVLTAGYFPQLKFHSLICVELMCSSEAFGTTAKSFLINGAEKRRDTWSSREEAYSVMKTRGTWRQWDDRVLRNYIEYGLKPTGDGSTVTLKCARTQEAACYRDPIGPRRAYHLLPSFVKSTRTHLIYGAIDDYLPAAVKEDILSMCRVGGESSLGSYARVPGAGHLVVQMNPTGLAEKILDALERDAKL</sequence>